<evidence type="ECO:0000256" key="6">
    <source>
        <dbReference type="SAM" id="Phobius"/>
    </source>
</evidence>
<dbReference type="InterPro" id="IPR036259">
    <property type="entry name" value="MFS_trans_sf"/>
</dbReference>
<evidence type="ECO:0008006" key="9">
    <source>
        <dbReference type="Google" id="ProtNLM"/>
    </source>
</evidence>
<comment type="subcellular location">
    <subcellularLocation>
        <location evidence="1">Membrane</location>
        <topology evidence="1">Multi-pass membrane protein</topology>
    </subcellularLocation>
</comment>
<dbReference type="GO" id="GO:0005886">
    <property type="term" value="C:plasma membrane"/>
    <property type="evidence" value="ECO:0007669"/>
    <property type="project" value="TreeGrafter"/>
</dbReference>
<evidence type="ECO:0000256" key="2">
    <source>
        <dbReference type="ARBA" id="ARBA00022448"/>
    </source>
</evidence>
<proteinExistence type="predicted"/>
<comment type="caution">
    <text evidence="7">The sequence shown here is derived from an EMBL/GenBank/DDBJ whole genome shotgun (WGS) entry which is preliminary data.</text>
</comment>
<evidence type="ECO:0000256" key="1">
    <source>
        <dbReference type="ARBA" id="ARBA00004141"/>
    </source>
</evidence>
<feature type="transmembrane region" description="Helical" evidence="6">
    <location>
        <begin position="18"/>
        <end position="37"/>
    </location>
</feature>
<dbReference type="EMBL" id="QKWP01002345">
    <property type="protein sequence ID" value="RIB03679.1"/>
    <property type="molecule type" value="Genomic_DNA"/>
</dbReference>
<evidence type="ECO:0000256" key="5">
    <source>
        <dbReference type="ARBA" id="ARBA00023136"/>
    </source>
</evidence>
<keyword evidence="2" id="KW-0813">Transport</keyword>
<dbReference type="OrthoDB" id="3936150at2759"/>
<reference evidence="7 8" key="1">
    <citation type="submission" date="2018-06" db="EMBL/GenBank/DDBJ databases">
        <title>Comparative genomics reveals the genomic features of Rhizophagus irregularis, R. cerebriforme, R. diaphanum and Gigaspora rosea, and their symbiotic lifestyle signature.</title>
        <authorList>
            <person name="Morin E."/>
            <person name="San Clemente H."/>
            <person name="Chen E.C.H."/>
            <person name="De La Providencia I."/>
            <person name="Hainaut M."/>
            <person name="Kuo A."/>
            <person name="Kohler A."/>
            <person name="Murat C."/>
            <person name="Tang N."/>
            <person name="Roy S."/>
            <person name="Loubradou J."/>
            <person name="Henrissat B."/>
            <person name="Grigoriev I.V."/>
            <person name="Corradi N."/>
            <person name="Roux C."/>
            <person name="Martin F.M."/>
        </authorList>
    </citation>
    <scope>NUCLEOTIDE SEQUENCE [LARGE SCALE GENOMIC DNA]</scope>
    <source>
        <strain evidence="7 8">DAOM 194757</strain>
    </source>
</reference>
<dbReference type="STRING" id="44941.A0A397U4K1"/>
<dbReference type="GO" id="GO:0022857">
    <property type="term" value="F:transmembrane transporter activity"/>
    <property type="evidence" value="ECO:0007669"/>
    <property type="project" value="InterPro"/>
</dbReference>
<organism evidence="7 8">
    <name type="scientific">Gigaspora rosea</name>
    <dbReference type="NCBI Taxonomy" id="44941"/>
    <lineage>
        <taxon>Eukaryota</taxon>
        <taxon>Fungi</taxon>
        <taxon>Fungi incertae sedis</taxon>
        <taxon>Mucoromycota</taxon>
        <taxon>Glomeromycotina</taxon>
        <taxon>Glomeromycetes</taxon>
        <taxon>Diversisporales</taxon>
        <taxon>Gigasporaceae</taxon>
        <taxon>Gigaspora</taxon>
    </lineage>
</organism>
<dbReference type="PANTHER" id="PTHR23502:SF132">
    <property type="entry name" value="POLYAMINE TRANSPORTER 2-RELATED"/>
    <property type="match status" value="1"/>
</dbReference>
<evidence type="ECO:0000313" key="7">
    <source>
        <dbReference type="EMBL" id="RIB03679.1"/>
    </source>
</evidence>
<keyword evidence="4 6" id="KW-1133">Transmembrane helix</keyword>
<feature type="transmembrane region" description="Helical" evidence="6">
    <location>
        <begin position="74"/>
        <end position="99"/>
    </location>
</feature>
<dbReference type="SUPFAM" id="SSF103473">
    <property type="entry name" value="MFS general substrate transporter"/>
    <property type="match status" value="1"/>
</dbReference>
<evidence type="ECO:0000256" key="3">
    <source>
        <dbReference type="ARBA" id="ARBA00022692"/>
    </source>
</evidence>
<dbReference type="PANTHER" id="PTHR23502">
    <property type="entry name" value="MAJOR FACILITATOR SUPERFAMILY"/>
    <property type="match status" value="1"/>
</dbReference>
<keyword evidence="3 6" id="KW-0812">Transmembrane</keyword>
<evidence type="ECO:0000313" key="8">
    <source>
        <dbReference type="Proteomes" id="UP000266673"/>
    </source>
</evidence>
<protein>
    <recommendedName>
        <fullName evidence="9">Major facilitator superfamily (MFS) profile domain-containing protein</fullName>
    </recommendedName>
</protein>
<keyword evidence="5 6" id="KW-0472">Membrane</keyword>
<keyword evidence="8" id="KW-1185">Reference proteome</keyword>
<dbReference type="Proteomes" id="UP000266673">
    <property type="component" value="Unassembled WGS sequence"/>
</dbReference>
<dbReference type="InterPro" id="IPR011701">
    <property type="entry name" value="MFS"/>
</dbReference>
<gene>
    <name evidence="7" type="ORF">C2G38_2122525</name>
</gene>
<evidence type="ECO:0000256" key="4">
    <source>
        <dbReference type="ARBA" id="ARBA00022989"/>
    </source>
</evidence>
<dbReference type="Gene3D" id="1.20.1720.10">
    <property type="entry name" value="Multidrug resistance protein D"/>
    <property type="match status" value="1"/>
</dbReference>
<dbReference type="Pfam" id="PF07690">
    <property type="entry name" value="MFS_1"/>
    <property type="match status" value="1"/>
</dbReference>
<accession>A0A397U4K1</accession>
<dbReference type="AlphaFoldDB" id="A0A397U4K1"/>
<name>A0A397U4K1_9GLOM</name>
<sequence>MLSSKKILAIDDIMCYSVLWSSALISISAGIISDIYFSMERGSAFGIFYLAFWLVNFIASMNGGYIIQYLNWQWIFYTFAIYGSFIFLLVMFFTLKLFAISIYQLQQLRPKIDLIHLLQYIYTHNIFNDDYSKY</sequence>
<feature type="transmembrane region" description="Helical" evidence="6">
    <location>
        <begin position="44"/>
        <end position="68"/>
    </location>
</feature>